<sequence length="137" mass="16106">MIILSSRSRAIAVAAHHCMLWFGNLAVASLVSIFFPDSIRPVLYVSSVLLSAAEFLQWGYRRIMEDHRGLHILTRRINQFFIMWHWFQFNIAHKNYNQMGSPRPVYLSNFGLTKPLETGVLRGKKRDHHRHHLLQRI</sequence>
<dbReference type="Proteomes" id="UP001604277">
    <property type="component" value="Unassembled WGS sequence"/>
</dbReference>
<gene>
    <name evidence="2" type="ORF">Fot_04275</name>
</gene>
<evidence type="ECO:0000313" key="3">
    <source>
        <dbReference type="Proteomes" id="UP001604277"/>
    </source>
</evidence>
<keyword evidence="1" id="KW-0812">Transmembrane</keyword>
<accession>A0ABD1XCP8</accession>
<reference evidence="3" key="1">
    <citation type="submission" date="2024-07" db="EMBL/GenBank/DDBJ databases">
        <title>Two chromosome-level genome assemblies of Korean endemic species Abeliophyllum distichum and Forsythia ovata (Oleaceae).</title>
        <authorList>
            <person name="Jang H."/>
        </authorList>
    </citation>
    <scope>NUCLEOTIDE SEQUENCE [LARGE SCALE GENOMIC DNA]</scope>
</reference>
<evidence type="ECO:0000256" key="1">
    <source>
        <dbReference type="SAM" id="Phobius"/>
    </source>
</evidence>
<comment type="caution">
    <text evidence="2">The sequence shown here is derived from an EMBL/GenBank/DDBJ whole genome shotgun (WGS) entry which is preliminary data.</text>
</comment>
<keyword evidence="3" id="KW-1185">Reference proteome</keyword>
<keyword evidence="1" id="KW-0472">Membrane</keyword>
<proteinExistence type="predicted"/>
<dbReference type="EMBL" id="JBFOLJ010000001">
    <property type="protein sequence ID" value="KAL2559536.1"/>
    <property type="molecule type" value="Genomic_DNA"/>
</dbReference>
<dbReference type="AlphaFoldDB" id="A0ABD1XCP8"/>
<feature type="transmembrane region" description="Helical" evidence="1">
    <location>
        <begin position="12"/>
        <end position="35"/>
    </location>
</feature>
<name>A0ABD1XCP8_9LAMI</name>
<evidence type="ECO:0000313" key="2">
    <source>
        <dbReference type="EMBL" id="KAL2559536.1"/>
    </source>
</evidence>
<protein>
    <submittedName>
        <fullName evidence="2">Uncharacterized protein</fullName>
    </submittedName>
</protein>
<organism evidence="2 3">
    <name type="scientific">Forsythia ovata</name>
    <dbReference type="NCBI Taxonomy" id="205694"/>
    <lineage>
        <taxon>Eukaryota</taxon>
        <taxon>Viridiplantae</taxon>
        <taxon>Streptophyta</taxon>
        <taxon>Embryophyta</taxon>
        <taxon>Tracheophyta</taxon>
        <taxon>Spermatophyta</taxon>
        <taxon>Magnoliopsida</taxon>
        <taxon>eudicotyledons</taxon>
        <taxon>Gunneridae</taxon>
        <taxon>Pentapetalae</taxon>
        <taxon>asterids</taxon>
        <taxon>lamiids</taxon>
        <taxon>Lamiales</taxon>
        <taxon>Oleaceae</taxon>
        <taxon>Forsythieae</taxon>
        <taxon>Forsythia</taxon>
    </lineage>
</organism>
<keyword evidence="1" id="KW-1133">Transmembrane helix</keyword>